<sequence length="122" mass="13289">MVSSIIATCPFQAAIALPGGVWQNDTNMAMAGPCSDSEVCAAGNAVLAYYSPEKYYDFMKYNMVSFLESLVVLFLVISGFPIEKQILPLDLVTSHVCNSHLPWLHLRQSHVAGGPRSLDTPI</sequence>
<evidence type="ECO:0000313" key="5">
    <source>
        <dbReference type="Proteomes" id="UP000197138"/>
    </source>
</evidence>
<reference evidence="3" key="2">
    <citation type="submission" date="2017-06" db="EMBL/GenBank/DDBJ databases">
        <title>The pomegranate genome and the genomics of punicalagin biosynthesis.</title>
        <authorList>
            <person name="Xu C."/>
        </authorList>
    </citation>
    <scope>NUCLEOTIDE SEQUENCE [LARGE SCALE GENOMIC DNA]</scope>
    <source>
        <tissue evidence="3">Fresh leaf</tissue>
    </source>
</reference>
<protein>
    <recommendedName>
        <fullName evidence="2">PGG domain-containing protein</fullName>
    </recommendedName>
</protein>
<proteinExistence type="predicted"/>
<dbReference type="EMBL" id="PGOL01003834">
    <property type="protein sequence ID" value="PKI39296.1"/>
    <property type="molecule type" value="Genomic_DNA"/>
</dbReference>
<feature type="transmembrane region" description="Helical" evidence="1">
    <location>
        <begin position="61"/>
        <end position="82"/>
    </location>
</feature>
<feature type="domain" description="PGG" evidence="2">
    <location>
        <begin position="1"/>
        <end position="80"/>
    </location>
</feature>
<evidence type="ECO:0000313" key="4">
    <source>
        <dbReference type="EMBL" id="PKI39296.1"/>
    </source>
</evidence>
<dbReference type="STRING" id="22663.A0A218X3J1"/>
<reference evidence="4 6" key="3">
    <citation type="submission" date="2017-11" db="EMBL/GenBank/DDBJ databases">
        <title>De-novo sequencing of pomegranate (Punica granatum L.) genome.</title>
        <authorList>
            <person name="Akparov Z."/>
            <person name="Amiraslanov A."/>
            <person name="Hajiyeva S."/>
            <person name="Abbasov M."/>
            <person name="Kaur K."/>
            <person name="Hamwieh A."/>
            <person name="Solovyev V."/>
            <person name="Salamov A."/>
            <person name="Braich B."/>
            <person name="Kosarev P."/>
            <person name="Mahmoud A."/>
            <person name="Hajiyev E."/>
            <person name="Babayeva S."/>
            <person name="Izzatullayeva V."/>
            <person name="Mammadov A."/>
            <person name="Mammadov A."/>
            <person name="Sharifova S."/>
            <person name="Ojaghi J."/>
            <person name="Eynullazada K."/>
            <person name="Bayramov B."/>
            <person name="Abdulazimova A."/>
            <person name="Shahmuradov I."/>
        </authorList>
    </citation>
    <scope>NUCLEOTIDE SEQUENCE [LARGE SCALE GENOMIC DNA]</scope>
    <source>
        <strain evidence="4">AG2017</strain>
        <strain evidence="6">cv. AG2017</strain>
        <tissue evidence="4">Leaf</tissue>
    </source>
</reference>
<evidence type="ECO:0000259" key="2">
    <source>
        <dbReference type="Pfam" id="PF13962"/>
    </source>
</evidence>
<keyword evidence="1" id="KW-0472">Membrane</keyword>
<dbReference type="Proteomes" id="UP000197138">
    <property type="component" value="Unassembled WGS sequence"/>
</dbReference>
<dbReference type="AlphaFoldDB" id="A0A218X3J1"/>
<name>A0A218X3J1_PUNGR</name>
<comment type="caution">
    <text evidence="3">The sequence shown here is derived from an EMBL/GenBank/DDBJ whole genome shotgun (WGS) entry which is preliminary data.</text>
</comment>
<keyword evidence="6" id="KW-1185">Reference proteome</keyword>
<evidence type="ECO:0000313" key="3">
    <source>
        <dbReference type="EMBL" id="OWM79256.1"/>
    </source>
</evidence>
<keyword evidence="1" id="KW-0812">Transmembrane</keyword>
<evidence type="ECO:0000256" key="1">
    <source>
        <dbReference type="SAM" id="Phobius"/>
    </source>
</evidence>
<dbReference type="EMBL" id="MTKT01002492">
    <property type="protein sequence ID" value="OWM79256.1"/>
    <property type="molecule type" value="Genomic_DNA"/>
</dbReference>
<keyword evidence="1" id="KW-1133">Transmembrane helix</keyword>
<organism evidence="3 5">
    <name type="scientific">Punica granatum</name>
    <name type="common">Pomegranate</name>
    <dbReference type="NCBI Taxonomy" id="22663"/>
    <lineage>
        <taxon>Eukaryota</taxon>
        <taxon>Viridiplantae</taxon>
        <taxon>Streptophyta</taxon>
        <taxon>Embryophyta</taxon>
        <taxon>Tracheophyta</taxon>
        <taxon>Spermatophyta</taxon>
        <taxon>Magnoliopsida</taxon>
        <taxon>eudicotyledons</taxon>
        <taxon>Gunneridae</taxon>
        <taxon>Pentapetalae</taxon>
        <taxon>rosids</taxon>
        <taxon>malvids</taxon>
        <taxon>Myrtales</taxon>
        <taxon>Lythraceae</taxon>
        <taxon>Punica</taxon>
    </lineage>
</organism>
<dbReference type="Pfam" id="PF13962">
    <property type="entry name" value="PGG"/>
    <property type="match status" value="1"/>
</dbReference>
<dbReference type="InterPro" id="IPR026961">
    <property type="entry name" value="PGG_dom"/>
</dbReference>
<gene>
    <name evidence="3" type="ORF">CDL15_Pgr003428</name>
    <name evidence="4" type="ORF">CRG98_040352</name>
</gene>
<evidence type="ECO:0000313" key="6">
    <source>
        <dbReference type="Proteomes" id="UP000233551"/>
    </source>
</evidence>
<dbReference type="Proteomes" id="UP000233551">
    <property type="component" value="Unassembled WGS sequence"/>
</dbReference>
<accession>A0A218X3J1</accession>
<reference evidence="5" key="1">
    <citation type="journal article" date="2017" name="Plant J.">
        <title>The pomegranate (Punica granatum L.) genome and the genomics of punicalagin biosynthesis.</title>
        <authorList>
            <person name="Qin G."/>
            <person name="Xu C."/>
            <person name="Ming R."/>
            <person name="Tang H."/>
            <person name="Guyot R."/>
            <person name="Kramer E.M."/>
            <person name="Hu Y."/>
            <person name="Yi X."/>
            <person name="Qi Y."/>
            <person name="Xu X."/>
            <person name="Gao Z."/>
            <person name="Pan H."/>
            <person name="Jian J."/>
            <person name="Tian Y."/>
            <person name="Yue Z."/>
            <person name="Xu Y."/>
        </authorList>
    </citation>
    <scope>NUCLEOTIDE SEQUENCE [LARGE SCALE GENOMIC DNA]</scope>
    <source>
        <strain evidence="5">cv. Dabenzi</strain>
    </source>
</reference>